<evidence type="ECO:0000256" key="1">
    <source>
        <dbReference type="SAM" id="SignalP"/>
    </source>
</evidence>
<accession>A0ABW2KCV0</accession>
<reference evidence="3" key="1">
    <citation type="journal article" date="2019" name="Int. J. Syst. Evol. Microbiol.">
        <title>The Global Catalogue of Microorganisms (GCM) 10K type strain sequencing project: providing services to taxonomists for standard genome sequencing and annotation.</title>
        <authorList>
            <consortium name="The Broad Institute Genomics Platform"/>
            <consortium name="The Broad Institute Genome Sequencing Center for Infectious Disease"/>
            <person name="Wu L."/>
            <person name="Ma J."/>
        </authorList>
    </citation>
    <scope>NUCLEOTIDE SEQUENCE [LARGE SCALE GENOMIC DNA]</scope>
    <source>
        <strain evidence="3">CGMCC 4.7382</strain>
    </source>
</reference>
<organism evidence="2 3">
    <name type="scientific">Marinactinospora rubrisoli</name>
    <dbReference type="NCBI Taxonomy" id="2715399"/>
    <lineage>
        <taxon>Bacteria</taxon>
        <taxon>Bacillati</taxon>
        <taxon>Actinomycetota</taxon>
        <taxon>Actinomycetes</taxon>
        <taxon>Streptosporangiales</taxon>
        <taxon>Nocardiopsidaceae</taxon>
        <taxon>Marinactinospora</taxon>
    </lineage>
</organism>
<evidence type="ECO:0000313" key="3">
    <source>
        <dbReference type="Proteomes" id="UP001596540"/>
    </source>
</evidence>
<protein>
    <submittedName>
        <fullName evidence="2">Uncharacterized protein</fullName>
    </submittedName>
</protein>
<sequence length="132" mass="13650">MSGITVAKRRSDVRILVLALLFLAHLFSSVCNADVAEAATGTGTSAAAAFTPGMSADDTAERRHQCELGAGIGISVDKRGVVKIFALTALGLTAVGLLWGGPPRYATLSPPPPHAVARGGTRLLRTLCVQRV</sequence>
<dbReference type="RefSeq" id="WP_379870466.1">
    <property type="nucleotide sequence ID" value="NZ_JBHTBH010000004.1"/>
</dbReference>
<keyword evidence="3" id="KW-1185">Reference proteome</keyword>
<dbReference type="Proteomes" id="UP001596540">
    <property type="component" value="Unassembled WGS sequence"/>
</dbReference>
<comment type="caution">
    <text evidence="2">The sequence shown here is derived from an EMBL/GenBank/DDBJ whole genome shotgun (WGS) entry which is preliminary data.</text>
</comment>
<name>A0ABW2KCV0_9ACTN</name>
<feature type="signal peptide" evidence="1">
    <location>
        <begin position="1"/>
        <end position="33"/>
    </location>
</feature>
<feature type="chain" id="PRO_5045457581" evidence="1">
    <location>
        <begin position="34"/>
        <end position="132"/>
    </location>
</feature>
<proteinExistence type="predicted"/>
<dbReference type="EMBL" id="JBHTBH010000004">
    <property type="protein sequence ID" value="MFC7327899.1"/>
    <property type="molecule type" value="Genomic_DNA"/>
</dbReference>
<keyword evidence="1" id="KW-0732">Signal</keyword>
<evidence type="ECO:0000313" key="2">
    <source>
        <dbReference type="EMBL" id="MFC7327899.1"/>
    </source>
</evidence>
<gene>
    <name evidence="2" type="ORF">ACFQRF_09105</name>
</gene>